<sequence length="270" mass="31246">MATRRSVIKVSLSTLIALVLVLYLWSLSTERVQQDLVPAPSEMAAKPVPDFTDFANVEEKKKAFFDYLRPEIEAQNQHILGIRHRLMQLQRKVANNEPLSEKERQSLVWLKKEYRVDSNVNPQDLAQTANVIQGLLNRIDIIPTDLVLVQAANESAWGTSRFARRGYNFFGLWCFKKGCGFVPSRRKEDAKHEVAKFPNLTRAVYTYLRNLNRHDAYRELRQIRANLRANNLPITGSDLAEGLVSYSERGHDYVEELQAMIRFNEEYFTE</sequence>
<dbReference type="RefSeq" id="WP_124027310.1">
    <property type="nucleotide sequence ID" value="NZ_JBHRSN010000015.1"/>
</dbReference>
<dbReference type="InterPro" id="IPR002901">
    <property type="entry name" value="MGlyc_endo_b_GlcNAc-like_dom"/>
</dbReference>
<dbReference type="OrthoDB" id="9788155at2"/>
<dbReference type="PANTHER" id="PTHR40572">
    <property type="entry name" value="PROTEIN BAX"/>
    <property type="match status" value="1"/>
</dbReference>
<dbReference type="Proteomes" id="UP000275281">
    <property type="component" value="Unassembled WGS sequence"/>
</dbReference>
<evidence type="ECO:0000313" key="4">
    <source>
        <dbReference type="Proteomes" id="UP000275281"/>
    </source>
</evidence>
<proteinExistence type="predicted"/>
<protein>
    <submittedName>
        <fullName evidence="3">Mannosyl-glycoprotein endo-beta-N-acetylglucosamidase</fullName>
    </submittedName>
</protein>
<dbReference type="Pfam" id="PF01832">
    <property type="entry name" value="Glucosaminidase"/>
    <property type="match status" value="1"/>
</dbReference>
<reference evidence="3 4" key="1">
    <citation type="submission" date="2018-11" db="EMBL/GenBank/DDBJ databases">
        <authorList>
            <person name="Ye M.-Q."/>
            <person name="Du Z.-J."/>
        </authorList>
    </citation>
    <scope>NUCLEOTIDE SEQUENCE [LARGE SCALE GENOMIC DNA]</scope>
    <source>
        <strain evidence="3 4">U0105</strain>
    </source>
</reference>
<evidence type="ECO:0000256" key="1">
    <source>
        <dbReference type="SAM" id="Phobius"/>
    </source>
</evidence>
<dbReference type="InterPro" id="IPR053195">
    <property type="entry name" value="Bax-like"/>
</dbReference>
<dbReference type="EMBL" id="RPOK01000002">
    <property type="protein sequence ID" value="RPJ67410.1"/>
    <property type="molecule type" value="Genomic_DNA"/>
</dbReference>
<name>A0A3N5Y272_9ALTE</name>
<organism evidence="3 4">
    <name type="scientific">Alteromonas sediminis</name>
    <dbReference type="NCBI Taxonomy" id="2259342"/>
    <lineage>
        <taxon>Bacteria</taxon>
        <taxon>Pseudomonadati</taxon>
        <taxon>Pseudomonadota</taxon>
        <taxon>Gammaproteobacteria</taxon>
        <taxon>Alteromonadales</taxon>
        <taxon>Alteromonadaceae</taxon>
        <taxon>Alteromonas/Salinimonas group</taxon>
        <taxon>Alteromonas</taxon>
    </lineage>
</organism>
<dbReference type="AlphaFoldDB" id="A0A3N5Y272"/>
<keyword evidence="1" id="KW-1133">Transmembrane helix</keyword>
<dbReference type="GO" id="GO:0004040">
    <property type="term" value="F:amidase activity"/>
    <property type="evidence" value="ECO:0007669"/>
    <property type="project" value="InterPro"/>
</dbReference>
<feature type="transmembrane region" description="Helical" evidence="1">
    <location>
        <begin position="7"/>
        <end position="25"/>
    </location>
</feature>
<evidence type="ECO:0000313" key="3">
    <source>
        <dbReference type="EMBL" id="RPJ67410.1"/>
    </source>
</evidence>
<feature type="domain" description="Mannosyl-glycoprotein endo-beta-N-acetylglucosamidase-like" evidence="2">
    <location>
        <begin position="132"/>
        <end position="262"/>
    </location>
</feature>
<dbReference type="Gene3D" id="1.10.530.10">
    <property type="match status" value="1"/>
</dbReference>
<accession>A0A3N5Y272</accession>
<keyword evidence="1" id="KW-0472">Membrane</keyword>
<comment type="caution">
    <text evidence="3">The sequence shown here is derived from an EMBL/GenBank/DDBJ whole genome shotgun (WGS) entry which is preliminary data.</text>
</comment>
<gene>
    <name evidence="3" type="ORF">DRW07_07760</name>
</gene>
<keyword evidence="4" id="KW-1185">Reference proteome</keyword>
<dbReference type="PANTHER" id="PTHR40572:SF1">
    <property type="entry name" value="PROTEIN BAX"/>
    <property type="match status" value="1"/>
</dbReference>
<evidence type="ECO:0000259" key="2">
    <source>
        <dbReference type="Pfam" id="PF01832"/>
    </source>
</evidence>
<keyword evidence="1" id="KW-0812">Transmembrane</keyword>